<accession>A0ABU3L5K1</accession>
<dbReference type="Proteomes" id="UP001250656">
    <property type="component" value="Unassembled WGS sequence"/>
</dbReference>
<dbReference type="InterPro" id="IPR041203">
    <property type="entry name" value="Bact_A2M_MG5"/>
</dbReference>
<dbReference type="Pfam" id="PF17962">
    <property type="entry name" value="bMG6"/>
    <property type="match status" value="1"/>
</dbReference>
<evidence type="ECO:0000259" key="3">
    <source>
        <dbReference type="SMART" id="SM01359"/>
    </source>
</evidence>
<proteinExistence type="inferred from homology"/>
<feature type="domain" description="Alpha-2-macroglobulin" evidence="4">
    <location>
        <begin position="1184"/>
        <end position="1274"/>
    </location>
</feature>
<dbReference type="EMBL" id="JAVTTP010000001">
    <property type="protein sequence ID" value="MDT7829016.1"/>
    <property type="molecule type" value="Genomic_DNA"/>
</dbReference>
<dbReference type="Pfam" id="PF01835">
    <property type="entry name" value="MG2"/>
    <property type="match status" value="1"/>
</dbReference>
<protein>
    <submittedName>
        <fullName evidence="5">MG2 domain-containing protein</fullName>
    </submittedName>
</protein>
<comment type="similarity">
    <text evidence="1">Belongs to the protease inhibitor I39 (alpha-2-macroglobulin) family. Bacterial alpha-2-macroglobulin subfamily.</text>
</comment>
<dbReference type="InterPro" id="IPR011625">
    <property type="entry name" value="A2M_N_BRD"/>
</dbReference>
<dbReference type="InterPro" id="IPR021868">
    <property type="entry name" value="Alpha_2_Macroglob_MG3"/>
</dbReference>
<keyword evidence="2" id="KW-0732">Signal</keyword>
<evidence type="ECO:0000259" key="4">
    <source>
        <dbReference type="SMART" id="SM01360"/>
    </source>
</evidence>
<dbReference type="Pfam" id="PF17973">
    <property type="entry name" value="bMG10"/>
    <property type="match status" value="1"/>
</dbReference>
<dbReference type="RefSeq" id="WP_314014682.1">
    <property type="nucleotide sequence ID" value="NZ_JAVTTP010000001.1"/>
</dbReference>
<evidence type="ECO:0000313" key="5">
    <source>
        <dbReference type="EMBL" id="MDT7829016.1"/>
    </source>
</evidence>
<dbReference type="InterPro" id="IPR041246">
    <property type="entry name" value="Bact_MG10"/>
</dbReference>
<dbReference type="Pfam" id="PF17972">
    <property type="entry name" value="bMG5"/>
    <property type="match status" value="1"/>
</dbReference>
<dbReference type="Pfam" id="PF11974">
    <property type="entry name" value="bMG3"/>
    <property type="match status" value="1"/>
</dbReference>
<dbReference type="Gene3D" id="2.60.40.1930">
    <property type="match status" value="1"/>
</dbReference>
<dbReference type="CDD" id="cd02891">
    <property type="entry name" value="A2M_like"/>
    <property type="match status" value="1"/>
</dbReference>
<dbReference type="InterPro" id="IPR047565">
    <property type="entry name" value="Alpha-macroglob_thiol-ester_cl"/>
</dbReference>
<dbReference type="InterPro" id="IPR008930">
    <property type="entry name" value="Terpenoid_cyclase/PrenylTrfase"/>
</dbReference>
<comment type="caution">
    <text evidence="5">The sequence shown here is derived from an EMBL/GenBank/DDBJ whole genome shotgun (WGS) entry which is preliminary data.</text>
</comment>
<dbReference type="Pfam" id="PF00207">
    <property type="entry name" value="A2M"/>
    <property type="match status" value="1"/>
</dbReference>
<dbReference type="InterPro" id="IPR002890">
    <property type="entry name" value="MG2"/>
</dbReference>
<dbReference type="PANTHER" id="PTHR40094:SF1">
    <property type="entry name" value="UBIQUITIN DOMAIN-CONTAINING PROTEIN"/>
    <property type="match status" value="1"/>
</dbReference>
<dbReference type="SMART" id="SM01360">
    <property type="entry name" value="A2M"/>
    <property type="match status" value="1"/>
</dbReference>
<dbReference type="PROSITE" id="PS51257">
    <property type="entry name" value="PROKAR_LIPOPROTEIN"/>
    <property type="match status" value="1"/>
</dbReference>
<dbReference type="SMART" id="SM01359">
    <property type="entry name" value="A2M_N_2"/>
    <property type="match status" value="1"/>
</dbReference>
<dbReference type="InterPro" id="IPR051802">
    <property type="entry name" value="YfhM-like"/>
</dbReference>
<dbReference type="InterPro" id="IPR001599">
    <property type="entry name" value="Macroglobln_a2"/>
</dbReference>
<dbReference type="InterPro" id="IPR041462">
    <property type="entry name" value="Bact_A2M_MG6"/>
</dbReference>
<evidence type="ECO:0000256" key="2">
    <source>
        <dbReference type="ARBA" id="ARBA00022729"/>
    </source>
</evidence>
<name>A0ABU3L5K1_9FLAO</name>
<dbReference type="PANTHER" id="PTHR40094">
    <property type="entry name" value="ALPHA-2-MACROGLOBULIN HOMOLOG"/>
    <property type="match status" value="1"/>
</dbReference>
<feature type="domain" description="Alpha-2-macroglobulin bait region" evidence="3">
    <location>
        <begin position="978"/>
        <end position="1120"/>
    </location>
</feature>
<evidence type="ECO:0000313" key="6">
    <source>
        <dbReference type="Proteomes" id="UP001250656"/>
    </source>
</evidence>
<dbReference type="SMART" id="SM01419">
    <property type="entry name" value="Thiol-ester_cl"/>
    <property type="match status" value="1"/>
</dbReference>
<reference evidence="5 6" key="1">
    <citation type="submission" date="2023-09" db="EMBL/GenBank/DDBJ databases">
        <title>Novel taxa isolated from Blanes Bay.</title>
        <authorList>
            <person name="Rey-Velasco X."/>
            <person name="Lucena T."/>
        </authorList>
    </citation>
    <scope>NUCLEOTIDE SEQUENCE [LARGE SCALE GENOMIC DNA]</scope>
    <source>
        <strain evidence="5 6">S334</strain>
    </source>
</reference>
<organism evidence="5 6">
    <name type="scientific">Pricia mediterranea</name>
    <dbReference type="NCBI Taxonomy" id="3076079"/>
    <lineage>
        <taxon>Bacteria</taxon>
        <taxon>Pseudomonadati</taxon>
        <taxon>Bacteroidota</taxon>
        <taxon>Flavobacteriia</taxon>
        <taxon>Flavobacteriales</taxon>
        <taxon>Flavobacteriaceae</taxon>
        <taxon>Pricia</taxon>
    </lineage>
</organism>
<sequence length="1839" mass="204623">MMAKPLFRLLLLSFLLLGCTSKDESPADHRDNLNRFQNHVTQVTHGMISAQDEVRIVLIEPVTGWNKGDELDSDLLDVSPNVAGKLIALDGRSLAFIPKNGFAQDTEYRISLNLGALIEELPKDLRTLVFNVKTLEQQFNIYTDALQSYSKEKQYLTGQLRFADEFSLKKAKQLISATHNGKTIGIKFDSAVKQGTQFSFKIDSIQRYEQDTELKIAWDGGALDLDNKGQNTIMIPGKSHFTILDARVEAGENALVRINFSDPIKKEQNFKGLVDLEDDDAPKYSVDGNSLIVYPSRDIEGTVDLEVFEGIESTDGYKLKQKFSERIAFEALRPQVRLLSNGAILPSSTNLKVNFETANLKSVRVAVFKIFENNILQFLQNNNLNDQGNLRAVARPIARKKLSLLNNLSNPEGKWSAHALDLESLISPEPGAIYRVEFDFGPHDSYYPCESSNFSAEPASEETNIETEENGYWDGIGYADTYYGDYNWNERENPCARSYYYNKTVGTNLLASNLGATVKKGLNNSYFVAVNDILKTNPVPGTKVTFYNYQQQPMGQVVTEANGTAIYDAEKLAYFAIAEYKRQKTYVKLNDGNALSLSKFRVDGAQLQKGLKGYIFAERGVWRPGDRIFLSFMLNDAANPLPDNHPVKLELMDPYNKVMHREIKTVELDNFYQFEVKTDDNAPTGNWLAKVSVGGASFTKTLKIETIKPNRLKIKTEFNADFLDGAKPINGAMEVKWLHGAVAKNLKADITARFNTTDTQFEAYPNFEFDDPTRSFSVEDHVVFDGQIDAGGQADFSIDPQLKSRAPGMLQAAFITKVYENGGDFSTDVFTKPYSPYSTYVGLKTPKGDETRGMLLTDTPHTFEVVAVGGKGRTKAAKNLKVSVHQVKWRWWWDTSADNLSNFSNSQFHEKVFETTIGTGADGKGSFQFELEYPAWGRYLVRVEDTDGGHATGQTVYIDWPGWADRSQEGDPSAATMLVFSTDKETYTPEETATVTFPSSEGGLALVTVENGSEVLENLWVETAKGETKFELPMKAIYTPNVFIHISLLQPHASTLNDNPIRLYGVVPVAVEDPATRIQPTLAMPEVLRPEEKITVKVGERNNKAMTYSLAIVDEGLLDLTRFKTPDPWNTFYAHEALGVKTWDVYDDVIGAYGGKIDQVFAIGGDGVLAGAENKKANRFEPMVVHIGPFHLKAGEIRSHQIEIPKYVGSVRTMVVAGNLQKEAYGSAEKTTPVRKPLMVLASLPRKMTPGEKVMLPVTVFAMENKIKNVTLQLKKDASFRILGQSSQSVAFDRPDEKMAYFELEVADFTGNGKVTVEADGNGETASFEIPIVVVNPNPVTSETTEVVLEPKASQTIALETFGIAGSSSASIEFSTLPPMDFTGRMQSLISYPHGGVEQITSAAFPQLYLQDIFDLDGNRKKKIQQNIVRAVKSLGSYQNASGGFSYWPGQNNADDWGTSYAGHFLLEAEKKGYVLPVGFRSSWIAYQRNAAKQWRTASTRSDLAQAYRLFTLALSGNADIASMNRLRETVGLSDEAKFRLAATYALIGQASVAKDILTTARLNFDGYKYNGYTYGSPARNRAMALETYILLNDRSKARSLAETIADGLSDNRWMSTQSTAYSLLAMAKFAKMIGGKGIKATITLNGKSEQVRTDKTLANRGLTFNEGSNTIEIQNQESNTLFVNIVNSGVLPVGEEKVLKKNLSAQVDFKGRDGTRLDVAQLNQGTDFVAEVTLTNTTEKTLENMALTEIFPSGWEIVNTRFTDFGDFAQNELTHTDLRDDRAYFYFDMKKNETKTFRILLNASYLGSYYLPGIQAEAMYDHDYLVRTNGQWVEVVQE</sequence>
<evidence type="ECO:0000256" key="1">
    <source>
        <dbReference type="ARBA" id="ARBA00010556"/>
    </source>
</evidence>
<dbReference type="Pfam" id="PF07703">
    <property type="entry name" value="A2M_BRD"/>
    <property type="match status" value="1"/>
</dbReference>
<dbReference type="SUPFAM" id="SSF48239">
    <property type="entry name" value="Terpenoid cyclases/Protein prenyltransferases"/>
    <property type="match status" value="1"/>
</dbReference>
<gene>
    <name evidence="5" type="ORF">RQM65_10110</name>
</gene>
<keyword evidence="6" id="KW-1185">Reference proteome</keyword>
<dbReference type="Gene3D" id="1.50.10.20">
    <property type="match status" value="1"/>
</dbReference>